<accession>A0A2H0KQX1</accession>
<name>A0A2H0KQX1_9BACT</name>
<comment type="caution">
    <text evidence="2">The sequence shown here is derived from an EMBL/GenBank/DDBJ whole genome shotgun (WGS) entry which is preliminary data.</text>
</comment>
<gene>
    <name evidence="2" type="ORF">COV85_01400</name>
</gene>
<keyword evidence="1" id="KW-0175">Coiled coil</keyword>
<protein>
    <submittedName>
        <fullName evidence="2">Uncharacterized protein</fullName>
    </submittedName>
</protein>
<feature type="coiled-coil region" evidence="1">
    <location>
        <begin position="42"/>
        <end position="76"/>
    </location>
</feature>
<organism evidence="2 3">
    <name type="scientific">Candidatus Portnoybacteria bacterium CG11_big_fil_rev_8_21_14_0_20_44_10</name>
    <dbReference type="NCBI Taxonomy" id="1974818"/>
    <lineage>
        <taxon>Bacteria</taxon>
        <taxon>Candidatus Portnoyibacteriota</taxon>
    </lineage>
</organism>
<dbReference type="EMBL" id="PCVN01000037">
    <property type="protein sequence ID" value="PIQ74553.1"/>
    <property type="molecule type" value="Genomic_DNA"/>
</dbReference>
<evidence type="ECO:0000256" key="1">
    <source>
        <dbReference type="SAM" id="Coils"/>
    </source>
</evidence>
<evidence type="ECO:0000313" key="2">
    <source>
        <dbReference type="EMBL" id="PIQ74553.1"/>
    </source>
</evidence>
<sequence>MRESTKNKEAETPRELPEKYEARFQDILNSIPEKERAGALGADELKSIKSGLLEKYKGLEQEIEFVFSEIEQLRDQERIGKLKEYERQGTITGGGEEEIRGIKLNLTESFFLQSAYILANKEDEDYLKGLLDLTDQIAWRLGEIKTWRAIRKGMLGEVALYRLLEKQGFSPKMPHPREDANLHIDMWGADKKSGNKLIAQVKHTAFAQKPQFFQTEEELAAWMEETTKRFKAEGNEAGETRFAELSAKLKTDFGEMEKYCLDISDDAKPIVIIFPEGSLDPYTGELKEEHFKDFKIELD</sequence>
<proteinExistence type="predicted"/>
<dbReference type="Proteomes" id="UP000231550">
    <property type="component" value="Unassembled WGS sequence"/>
</dbReference>
<reference evidence="2 3" key="1">
    <citation type="submission" date="2017-09" db="EMBL/GenBank/DDBJ databases">
        <title>Depth-based differentiation of microbial function through sediment-hosted aquifers and enrichment of novel symbionts in the deep terrestrial subsurface.</title>
        <authorList>
            <person name="Probst A.J."/>
            <person name="Ladd B."/>
            <person name="Jarett J.K."/>
            <person name="Geller-Mcgrath D.E."/>
            <person name="Sieber C.M."/>
            <person name="Emerson J.B."/>
            <person name="Anantharaman K."/>
            <person name="Thomas B.C."/>
            <person name="Malmstrom R."/>
            <person name="Stieglmeier M."/>
            <person name="Klingl A."/>
            <person name="Woyke T."/>
            <person name="Ryan C.M."/>
            <person name="Banfield J.F."/>
        </authorList>
    </citation>
    <scope>NUCLEOTIDE SEQUENCE [LARGE SCALE GENOMIC DNA]</scope>
    <source>
        <strain evidence="2">CG11_big_fil_rev_8_21_14_0_20_44_10</strain>
    </source>
</reference>
<dbReference type="AlphaFoldDB" id="A0A2H0KQX1"/>
<evidence type="ECO:0000313" key="3">
    <source>
        <dbReference type="Proteomes" id="UP000231550"/>
    </source>
</evidence>